<feature type="transmembrane region" description="Helical" evidence="17">
    <location>
        <begin position="92"/>
        <end position="114"/>
    </location>
</feature>
<comment type="similarity">
    <text evidence="2">Belongs to the cytochrome c oxidase bacterial subunit 4 family.</text>
</comment>
<keyword evidence="10" id="KW-0560">Oxidoreductase</keyword>
<evidence type="ECO:0000256" key="3">
    <source>
        <dbReference type="ARBA" id="ARBA00011700"/>
    </source>
</evidence>
<evidence type="ECO:0000256" key="2">
    <source>
        <dbReference type="ARBA" id="ARBA00008079"/>
    </source>
</evidence>
<evidence type="ECO:0000256" key="12">
    <source>
        <dbReference type="ARBA" id="ARBA00025694"/>
    </source>
</evidence>
<evidence type="ECO:0000256" key="11">
    <source>
        <dbReference type="ARBA" id="ARBA00023136"/>
    </source>
</evidence>
<comment type="subunit">
    <text evidence="3">Heterooctamer of two A chains, two B chains, two C chains and two D chains.</text>
</comment>
<dbReference type="Proteomes" id="UP000077037">
    <property type="component" value="Unassembled WGS sequence"/>
</dbReference>
<dbReference type="InterPro" id="IPR005171">
    <property type="entry name" value="Cyt_c_oxidase_su4_prok"/>
</dbReference>
<evidence type="ECO:0000256" key="5">
    <source>
        <dbReference type="ARBA" id="ARBA00022448"/>
    </source>
</evidence>
<protein>
    <recommendedName>
        <fullName evidence="4">Cytochrome bo(3) ubiquinol oxidase subunit 4</fullName>
    </recommendedName>
    <alternativeName>
        <fullName evidence="16">Cytochrome o ubiquinol oxidase subunit 4</fullName>
    </alternativeName>
    <alternativeName>
        <fullName evidence="13">Oxidase bo(3) subunit 4</fullName>
    </alternativeName>
    <alternativeName>
        <fullName evidence="14">Ubiquinol oxidase polypeptide IV</fullName>
    </alternativeName>
    <alternativeName>
        <fullName evidence="15">Ubiquinol oxidase subunit 4</fullName>
    </alternativeName>
</protein>
<dbReference type="GO" id="GO:0015078">
    <property type="term" value="F:proton transmembrane transporter activity"/>
    <property type="evidence" value="ECO:0007669"/>
    <property type="project" value="TreeGrafter"/>
</dbReference>
<evidence type="ECO:0000256" key="9">
    <source>
        <dbReference type="ARBA" id="ARBA00022989"/>
    </source>
</evidence>
<evidence type="ECO:0000313" key="18">
    <source>
        <dbReference type="EMBL" id="SAI00511.1"/>
    </source>
</evidence>
<dbReference type="GO" id="GO:0019646">
    <property type="term" value="P:aerobic electron transport chain"/>
    <property type="evidence" value="ECO:0007669"/>
    <property type="project" value="TreeGrafter"/>
</dbReference>
<evidence type="ECO:0000256" key="17">
    <source>
        <dbReference type="SAM" id="Phobius"/>
    </source>
</evidence>
<keyword evidence="5" id="KW-0813">Transport</keyword>
<feature type="transmembrane region" description="Helical" evidence="17">
    <location>
        <begin position="31"/>
        <end position="54"/>
    </location>
</feature>
<dbReference type="Pfam" id="PF03626">
    <property type="entry name" value="COX4_pro"/>
    <property type="match status" value="1"/>
</dbReference>
<accession>A0A157LUU5</accession>
<dbReference type="NCBIfam" id="TIGR02847">
    <property type="entry name" value="CyoD"/>
    <property type="match status" value="1"/>
</dbReference>
<keyword evidence="6" id="KW-1003">Cell membrane</keyword>
<dbReference type="PANTHER" id="PTHR36835:SF1">
    <property type="entry name" value="CYTOCHROME BO(3) UBIQUINOL OXIDASE SUBUNIT 4"/>
    <property type="match status" value="1"/>
</dbReference>
<keyword evidence="7 17" id="KW-0812">Transmembrane</keyword>
<organism evidence="18 19">
    <name type="scientific">Bordetella ansorpii</name>
    <dbReference type="NCBI Taxonomy" id="288768"/>
    <lineage>
        <taxon>Bacteria</taxon>
        <taxon>Pseudomonadati</taxon>
        <taxon>Pseudomonadota</taxon>
        <taxon>Betaproteobacteria</taxon>
        <taxon>Burkholderiales</taxon>
        <taxon>Alcaligenaceae</taxon>
        <taxon>Bordetella</taxon>
    </lineage>
</organism>
<name>A0A157LUU5_9BORD</name>
<evidence type="ECO:0000313" key="19">
    <source>
        <dbReference type="Proteomes" id="UP000077037"/>
    </source>
</evidence>
<comment type="subcellular location">
    <subcellularLocation>
        <location evidence="1">Cell membrane</location>
        <topology evidence="1">Multi-pass membrane protein</topology>
    </subcellularLocation>
</comment>
<reference evidence="18 19" key="1">
    <citation type="submission" date="2016-03" db="EMBL/GenBank/DDBJ databases">
        <authorList>
            <consortium name="Pathogen Informatics"/>
        </authorList>
    </citation>
    <scope>NUCLEOTIDE SEQUENCE [LARGE SCALE GENOMIC DNA]</scope>
    <source>
        <strain evidence="18 19">NCTC13364</strain>
    </source>
</reference>
<evidence type="ECO:0000256" key="10">
    <source>
        <dbReference type="ARBA" id="ARBA00023002"/>
    </source>
</evidence>
<evidence type="ECO:0000256" key="16">
    <source>
        <dbReference type="ARBA" id="ARBA00032185"/>
    </source>
</evidence>
<dbReference type="InterPro" id="IPR050968">
    <property type="entry name" value="Cytochrome_c_oxidase_bac_sub4"/>
</dbReference>
<dbReference type="GO" id="GO:0005886">
    <property type="term" value="C:plasma membrane"/>
    <property type="evidence" value="ECO:0007669"/>
    <property type="project" value="UniProtKB-SubCell"/>
</dbReference>
<evidence type="ECO:0000256" key="7">
    <source>
        <dbReference type="ARBA" id="ARBA00022692"/>
    </source>
</evidence>
<keyword evidence="9 17" id="KW-1133">Transmembrane helix</keyword>
<proteinExistence type="inferred from homology"/>
<dbReference type="EMBL" id="FKBS01000008">
    <property type="protein sequence ID" value="SAI00511.1"/>
    <property type="molecule type" value="Genomic_DNA"/>
</dbReference>
<evidence type="ECO:0000256" key="1">
    <source>
        <dbReference type="ARBA" id="ARBA00004651"/>
    </source>
</evidence>
<dbReference type="PANTHER" id="PTHR36835">
    <property type="entry name" value="CYTOCHROME BO(3) UBIQUINOL OXIDASE SUBUNIT 4"/>
    <property type="match status" value="1"/>
</dbReference>
<sequence>MSATTTSAHEHGHGHGHEDEDPLAHASLHGYLLGFALAVILTAIPFAIVMGGLFSSTRVTSLVLLALGAIQMVVHVIYFLHMDFRSEGGWNMLSILFTLVLVIITLSGSIWIMYHLDHNMMHMMPDDARKMP</sequence>
<evidence type="ECO:0000256" key="8">
    <source>
        <dbReference type="ARBA" id="ARBA00022982"/>
    </source>
</evidence>
<evidence type="ECO:0000256" key="13">
    <source>
        <dbReference type="ARBA" id="ARBA00030071"/>
    </source>
</evidence>
<evidence type="ECO:0000256" key="14">
    <source>
        <dbReference type="ARBA" id="ARBA00030211"/>
    </source>
</evidence>
<keyword evidence="8" id="KW-0249">Electron transport</keyword>
<evidence type="ECO:0000256" key="6">
    <source>
        <dbReference type="ARBA" id="ARBA00022475"/>
    </source>
</evidence>
<keyword evidence="11 17" id="KW-0472">Membrane</keyword>
<evidence type="ECO:0000256" key="15">
    <source>
        <dbReference type="ARBA" id="ARBA00031887"/>
    </source>
</evidence>
<dbReference type="OrthoDB" id="2375888at2"/>
<dbReference type="GO" id="GO:0009319">
    <property type="term" value="C:cytochrome o ubiquinol oxidase complex"/>
    <property type="evidence" value="ECO:0007669"/>
    <property type="project" value="TreeGrafter"/>
</dbReference>
<dbReference type="GO" id="GO:0015990">
    <property type="term" value="P:electron transport coupled proton transport"/>
    <property type="evidence" value="ECO:0007669"/>
    <property type="project" value="InterPro"/>
</dbReference>
<dbReference type="GO" id="GO:0009486">
    <property type="term" value="F:cytochrome bo3 ubiquinol oxidase activity"/>
    <property type="evidence" value="ECO:0007669"/>
    <property type="project" value="InterPro"/>
</dbReference>
<dbReference type="AlphaFoldDB" id="A0A157LUU5"/>
<feature type="transmembrane region" description="Helical" evidence="17">
    <location>
        <begin position="61"/>
        <end position="80"/>
    </location>
</feature>
<dbReference type="RefSeq" id="WP_066408852.1">
    <property type="nucleotide sequence ID" value="NZ_FKBS01000008.1"/>
</dbReference>
<dbReference type="InterPro" id="IPR014210">
    <property type="entry name" value="Cyt_o_ubiqinol_oxidase_su4"/>
</dbReference>
<gene>
    <name evidence="18" type="primary">cyoD</name>
    <name evidence="18" type="ORF">SAMEA1982600_00882</name>
</gene>
<comment type="function">
    <text evidence="12">Cytochrome bo(3) ubiquinol terminal oxidase is the component of the aerobic respiratory chain of E.coli that predominates when cells are grown at high aeration. Has proton pump activity across the membrane in addition to electron transfer, pumping 2 protons/electron.</text>
</comment>
<evidence type="ECO:0000256" key="4">
    <source>
        <dbReference type="ARBA" id="ARBA00014689"/>
    </source>
</evidence>